<dbReference type="Proteomes" id="UP001054889">
    <property type="component" value="Unassembled WGS sequence"/>
</dbReference>
<comment type="caution">
    <text evidence="2">The sequence shown here is derived from an EMBL/GenBank/DDBJ whole genome shotgun (WGS) entry which is preliminary data.</text>
</comment>
<dbReference type="EMBL" id="BQKI01000110">
    <property type="protein sequence ID" value="GJN40292.1"/>
    <property type="molecule type" value="Genomic_DNA"/>
</dbReference>
<gene>
    <name evidence="2" type="primary">gb29490</name>
    <name evidence="2" type="ORF">PR202_gb29490</name>
</gene>
<reference evidence="2" key="2">
    <citation type="submission" date="2021-12" db="EMBL/GenBank/DDBJ databases">
        <title>Resequencing data analysis of finger millet.</title>
        <authorList>
            <person name="Hatakeyama M."/>
            <person name="Aluri S."/>
            <person name="Balachadran M.T."/>
            <person name="Sivarajan S.R."/>
            <person name="Poveda L."/>
            <person name="Shimizu-Inatsugi R."/>
            <person name="Schlapbach R."/>
            <person name="Sreeman S.M."/>
            <person name="Shimizu K.K."/>
        </authorList>
    </citation>
    <scope>NUCLEOTIDE SEQUENCE</scope>
</reference>
<name>A0AAV5FZ65_ELECO</name>
<sequence>MEPSSPRDQWPTRAWPPPLPSMMSKTSMRVATHVRIRFASPDLRRIEQAWLESHEGGTDGKRCRPEAEWKGSRVEVEWKGSHGWRRGEGERLDRV</sequence>
<accession>A0AAV5FZ65</accession>
<organism evidence="2 3">
    <name type="scientific">Eleusine coracana subsp. coracana</name>
    <dbReference type="NCBI Taxonomy" id="191504"/>
    <lineage>
        <taxon>Eukaryota</taxon>
        <taxon>Viridiplantae</taxon>
        <taxon>Streptophyta</taxon>
        <taxon>Embryophyta</taxon>
        <taxon>Tracheophyta</taxon>
        <taxon>Spermatophyta</taxon>
        <taxon>Magnoliopsida</taxon>
        <taxon>Liliopsida</taxon>
        <taxon>Poales</taxon>
        <taxon>Poaceae</taxon>
        <taxon>PACMAD clade</taxon>
        <taxon>Chloridoideae</taxon>
        <taxon>Cynodonteae</taxon>
        <taxon>Eleusininae</taxon>
        <taxon>Eleusine</taxon>
    </lineage>
</organism>
<evidence type="ECO:0000256" key="1">
    <source>
        <dbReference type="SAM" id="MobiDB-lite"/>
    </source>
</evidence>
<protein>
    <submittedName>
        <fullName evidence="2">Uncharacterized protein</fullName>
    </submittedName>
</protein>
<keyword evidence="3" id="KW-1185">Reference proteome</keyword>
<feature type="region of interest" description="Disordered" evidence="1">
    <location>
        <begin position="1"/>
        <end position="23"/>
    </location>
</feature>
<reference evidence="2" key="1">
    <citation type="journal article" date="2018" name="DNA Res.">
        <title>Multiple hybrid de novo genome assembly of finger millet, an orphan allotetraploid crop.</title>
        <authorList>
            <person name="Hatakeyama M."/>
            <person name="Aluri S."/>
            <person name="Balachadran M.T."/>
            <person name="Sivarajan S.R."/>
            <person name="Patrignani A."/>
            <person name="Gruter S."/>
            <person name="Poveda L."/>
            <person name="Shimizu-Inatsugi R."/>
            <person name="Baeten J."/>
            <person name="Francoijs K.J."/>
            <person name="Nataraja K.N."/>
            <person name="Reddy Y.A.N."/>
            <person name="Phadnis S."/>
            <person name="Ravikumar R.L."/>
            <person name="Schlapbach R."/>
            <person name="Sreeman S.M."/>
            <person name="Shimizu K.K."/>
        </authorList>
    </citation>
    <scope>NUCLEOTIDE SEQUENCE</scope>
</reference>
<proteinExistence type="predicted"/>
<dbReference type="AlphaFoldDB" id="A0AAV5FZ65"/>
<evidence type="ECO:0000313" key="2">
    <source>
        <dbReference type="EMBL" id="GJN40292.1"/>
    </source>
</evidence>
<evidence type="ECO:0000313" key="3">
    <source>
        <dbReference type="Proteomes" id="UP001054889"/>
    </source>
</evidence>